<keyword evidence="3" id="KW-1185">Reference proteome</keyword>
<evidence type="ECO:0000256" key="1">
    <source>
        <dbReference type="SAM" id="Phobius"/>
    </source>
</evidence>
<keyword evidence="1" id="KW-1133">Transmembrane helix</keyword>
<protein>
    <submittedName>
        <fullName evidence="2">Uncharacterized protein</fullName>
    </submittedName>
</protein>
<organism evidence="2 3">
    <name type="scientific">Clostridium thailandense</name>
    <dbReference type="NCBI Taxonomy" id="2794346"/>
    <lineage>
        <taxon>Bacteria</taxon>
        <taxon>Bacillati</taxon>
        <taxon>Bacillota</taxon>
        <taxon>Clostridia</taxon>
        <taxon>Eubacteriales</taxon>
        <taxon>Clostridiaceae</taxon>
        <taxon>Clostridium</taxon>
    </lineage>
</organism>
<proteinExistence type="predicted"/>
<feature type="transmembrane region" description="Helical" evidence="1">
    <location>
        <begin position="6"/>
        <end position="21"/>
    </location>
</feature>
<name>A0A949TZT9_9CLOT</name>
<dbReference type="Proteomes" id="UP000694308">
    <property type="component" value="Unassembled WGS sequence"/>
</dbReference>
<keyword evidence="1" id="KW-0812">Transmembrane</keyword>
<reference evidence="2" key="1">
    <citation type="submission" date="2020-12" db="EMBL/GenBank/DDBJ databases">
        <title>Clostridium thailandense sp. nov., a novel acetogenic bacterium isolated from peat land soil in Thailand.</title>
        <authorList>
            <person name="Chaikitkaew S."/>
            <person name="Birkeland N.K."/>
        </authorList>
    </citation>
    <scope>NUCLEOTIDE SEQUENCE</scope>
    <source>
        <strain evidence="2">PL3</strain>
    </source>
</reference>
<sequence>MLLLIIISYTAMGFYEFIPLYKEKKWKDLKINAALFLSSCIVAVLLGLKVYIPSPAKPIQDLIISVFGK</sequence>
<feature type="transmembrane region" description="Helical" evidence="1">
    <location>
        <begin position="33"/>
        <end position="52"/>
    </location>
</feature>
<evidence type="ECO:0000313" key="2">
    <source>
        <dbReference type="EMBL" id="MBV7274690.1"/>
    </source>
</evidence>
<evidence type="ECO:0000313" key="3">
    <source>
        <dbReference type="Proteomes" id="UP000694308"/>
    </source>
</evidence>
<accession>A0A949TZT9</accession>
<dbReference type="AlphaFoldDB" id="A0A949TZT9"/>
<comment type="caution">
    <text evidence="2">The sequence shown here is derived from an EMBL/GenBank/DDBJ whole genome shotgun (WGS) entry which is preliminary data.</text>
</comment>
<dbReference type="RefSeq" id="WP_218321751.1">
    <property type="nucleotide sequence ID" value="NZ_JAEEGC010000095.1"/>
</dbReference>
<dbReference type="EMBL" id="JAEEGC010000095">
    <property type="protein sequence ID" value="MBV7274690.1"/>
    <property type="molecule type" value="Genomic_DNA"/>
</dbReference>
<gene>
    <name evidence="2" type="ORF">I6U48_17485</name>
</gene>
<keyword evidence="1" id="KW-0472">Membrane</keyword>